<evidence type="ECO:0000313" key="3">
    <source>
        <dbReference type="Proteomes" id="UP000494106"/>
    </source>
</evidence>
<evidence type="ECO:0000256" key="1">
    <source>
        <dbReference type="SAM" id="MobiDB-lite"/>
    </source>
</evidence>
<feature type="region of interest" description="Disordered" evidence="1">
    <location>
        <begin position="67"/>
        <end position="101"/>
    </location>
</feature>
<dbReference type="Proteomes" id="UP000494106">
    <property type="component" value="Unassembled WGS sequence"/>
</dbReference>
<name>A0A8S0ZGG8_ARCPL</name>
<gene>
    <name evidence="2" type="ORF">APLA_LOCUS4491</name>
</gene>
<accession>A0A8S0ZGG8</accession>
<sequence length="101" mass="10362">GALSSAFELPSEAQLSPPGSSVVIPMSLSASLAAGVLERTNLPCASLRGLEALTPLEACRPLLAVGNFGASRPSSSEDRSTDPPPTRAGLRGRFLMEDGPE</sequence>
<comment type="caution">
    <text evidence="2">The sequence shown here is derived from an EMBL/GenBank/DDBJ whole genome shotgun (WGS) entry which is preliminary data.</text>
</comment>
<keyword evidence="3" id="KW-1185">Reference proteome</keyword>
<feature type="non-terminal residue" evidence="2">
    <location>
        <position position="1"/>
    </location>
</feature>
<dbReference type="AlphaFoldDB" id="A0A8S0ZGG8"/>
<dbReference type="EMBL" id="CADEBC010000467">
    <property type="protein sequence ID" value="CAB3231612.1"/>
    <property type="molecule type" value="Genomic_DNA"/>
</dbReference>
<organism evidence="2 3">
    <name type="scientific">Arctia plantaginis</name>
    <name type="common">Wood tiger moth</name>
    <name type="synonym">Phalaena plantaginis</name>
    <dbReference type="NCBI Taxonomy" id="874455"/>
    <lineage>
        <taxon>Eukaryota</taxon>
        <taxon>Metazoa</taxon>
        <taxon>Ecdysozoa</taxon>
        <taxon>Arthropoda</taxon>
        <taxon>Hexapoda</taxon>
        <taxon>Insecta</taxon>
        <taxon>Pterygota</taxon>
        <taxon>Neoptera</taxon>
        <taxon>Endopterygota</taxon>
        <taxon>Lepidoptera</taxon>
        <taxon>Glossata</taxon>
        <taxon>Ditrysia</taxon>
        <taxon>Noctuoidea</taxon>
        <taxon>Erebidae</taxon>
        <taxon>Arctiinae</taxon>
        <taxon>Arctia</taxon>
    </lineage>
</organism>
<evidence type="ECO:0000313" key="2">
    <source>
        <dbReference type="EMBL" id="CAB3231612.1"/>
    </source>
</evidence>
<reference evidence="2 3" key="1">
    <citation type="submission" date="2020-04" db="EMBL/GenBank/DDBJ databases">
        <authorList>
            <person name="Wallbank WR R."/>
            <person name="Pardo Diaz C."/>
            <person name="Kozak K."/>
            <person name="Martin S."/>
            <person name="Jiggins C."/>
            <person name="Moest M."/>
            <person name="Warren A I."/>
            <person name="Byers J.R.P. K."/>
            <person name="Montejo-Kovacevich G."/>
            <person name="Yen C E."/>
        </authorList>
    </citation>
    <scope>NUCLEOTIDE SEQUENCE [LARGE SCALE GENOMIC DNA]</scope>
</reference>
<protein>
    <submittedName>
        <fullName evidence="2">Uncharacterized protein</fullName>
    </submittedName>
</protein>
<proteinExistence type="predicted"/>